<comment type="caution">
    <text evidence="8">The sequence shown here is derived from an EMBL/GenBank/DDBJ whole genome shotgun (WGS) entry which is preliminary data.</text>
</comment>
<keyword evidence="6" id="KW-0812">Transmembrane</keyword>
<keyword evidence="2 4" id="KW-0863">Zinc-finger</keyword>
<keyword evidence="1" id="KW-0479">Metal-binding</keyword>
<name>A0A8S1SXP0_PAROT</name>
<dbReference type="Proteomes" id="UP000683925">
    <property type="component" value="Unassembled WGS sequence"/>
</dbReference>
<dbReference type="SMART" id="SM00184">
    <property type="entry name" value="RING"/>
    <property type="match status" value="1"/>
</dbReference>
<dbReference type="InterPro" id="IPR001841">
    <property type="entry name" value="Znf_RING"/>
</dbReference>
<feature type="compositionally biased region" description="Low complexity" evidence="5">
    <location>
        <begin position="543"/>
        <end position="566"/>
    </location>
</feature>
<reference evidence="8" key="1">
    <citation type="submission" date="2021-01" db="EMBL/GenBank/DDBJ databases">
        <authorList>
            <consortium name="Genoscope - CEA"/>
            <person name="William W."/>
        </authorList>
    </citation>
    <scope>NUCLEOTIDE SEQUENCE</scope>
</reference>
<evidence type="ECO:0000313" key="9">
    <source>
        <dbReference type="Proteomes" id="UP000683925"/>
    </source>
</evidence>
<dbReference type="FunFam" id="3.30.40.10:FF:001281">
    <property type="entry name" value="Uncharacterized protein"/>
    <property type="match status" value="1"/>
</dbReference>
<feature type="domain" description="RING-type" evidence="7">
    <location>
        <begin position="442"/>
        <end position="483"/>
    </location>
</feature>
<dbReference type="InterPro" id="IPR000742">
    <property type="entry name" value="EGF"/>
</dbReference>
<evidence type="ECO:0000259" key="7">
    <source>
        <dbReference type="PROSITE" id="PS50089"/>
    </source>
</evidence>
<keyword evidence="9" id="KW-1185">Reference proteome</keyword>
<dbReference type="GO" id="GO:0008270">
    <property type="term" value="F:zinc ion binding"/>
    <property type="evidence" value="ECO:0007669"/>
    <property type="project" value="UniProtKB-KW"/>
</dbReference>
<evidence type="ECO:0000256" key="6">
    <source>
        <dbReference type="SAM" id="Phobius"/>
    </source>
</evidence>
<dbReference type="PANTHER" id="PTHR14155">
    <property type="entry name" value="RING FINGER DOMAIN-CONTAINING"/>
    <property type="match status" value="1"/>
</dbReference>
<keyword evidence="3" id="KW-0862">Zinc</keyword>
<sequence>MQFQCSRMKRFVDFGLQLNIIVISNQIIILKKFKMILLTILIGFGYALMMKSTHTTRGINVIEIDLNNYDEFSIGQSTIVISLTYNPITSYPILSYCSITNLNIIKSIISSISQVKTQIESNKKQCIFDNNAILNQQSQQQIILYDYNEEQSEWIYNKFSIFGMKERKFSIYIFSSEDAEYQITIADQAPLTCFSNCNNVGLCSYSQPSFCVCNGNLFGTNCQIQSLPYKGNEQQVSLESQKEVLISIPLNLNNTNSLDININANQKIDCFLACQFEKDYLPFHDSQFYDLNKMDNGKITYSSEKVKECLSLFDEINQQLGQQMTPLLLLLFYNKQATNVLITMSVDAANSDHSDDRIIYYILAGAFASLILAFVLIGCALICRKRNNKQFEQYSSDRRNSTEKSQKEGKFHERQFSGDFIPVELYEQVIQEYPGLNVITECQICLVEFDNQDLVKLTYCLHLFHQSCLDEWRKKLQICPVCRGDLTKQKYKERLKDQEIFQFGVIAGDDIQIDNKKIEEFIKREQRIQQLQLAQSSSVINTLKESSPSPSSGEPLKLKFQQKQQK</sequence>
<dbReference type="PANTHER" id="PTHR14155:SF627">
    <property type="entry name" value="OS06G0192800 PROTEIN"/>
    <property type="match status" value="1"/>
</dbReference>
<proteinExistence type="predicted"/>
<organism evidence="8 9">
    <name type="scientific">Paramecium octaurelia</name>
    <dbReference type="NCBI Taxonomy" id="43137"/>
    <lineage>
        <taxon>Eukaryota</taxon>
        <taxon>Sar</taxon>
        <taxon>Alveolata</taxon>
        <taxon>Ciliophora</taxon>
        <taxon>Intramacronucleata</taxon>
        <taxon>Oligohymenophorea</taxon>
        <taxon>Peniculida</taxon>
        <taxon>Parameciidae</taxon>
        <taxon>Paramecium</taxon>
    </lineage>
</organism>
<dbReference type="Pfam" id="PF13639">
    <property type="entry name" value="zf-RING_2"/>
    <property type="match status" value="1"/>
</dbReference>
<evidence type="ECO:0000256" key="5">
    <source>
        <dbReference type="SAM" id="MobiDB-lite"/>
    </source>
</evidence>
<evidence type="ECO:0000256" key="1">
    <source>
        <dbReference type="ARBA" id="ARBA00022723"/>
    </source>
</evidence>
<evidence type="ECO:0000256" key="2">
    <source>
        <dbReference type="ARBA" id="ARBA00022771"/>
    </source>
</evidence>
<protein>
    <recommendedName>
        <fullName evidence="7">RING-type domain-containing protein</fullName>
    </recommendedName>
</protein>
<evidence type="ECO:0000256" key="4">
    <source>
        <dbReference type="PROSITE-ProRule" id="PRU00175"/>
    </source>
</evidence>
<evidence type="ECO:0000256" key="3">
    <source>
        <dbReference type="ARBA" id="ARBA00022833"/>
    </source>
</evidence>
<feature type="region of interest" description="Disordered" evidence="5">
    <location>
        <begin position="542"/>
        <end position="566"/>
    </location>
</feature>
<feature type="transmembrane region" description="Helical" evidence="6">
    <location>
        <begin position="33"/>
        <end position="50"/>
    </location>
</feature>
<evidence type="ECO:0000313" key="8">
    <source>
        <dbReference type="EMBL" id="CAD8145765.1"/>
    </source>
</evidence>
<accession>A0A8S1SXP0</accession>
<dbReference type="PROSITE" id="PS50089">
    <property type="entry name" value="ZF_RING_2"/>
    <property type="match status" value="1"/>
</dbReference>
<dbReference type="InterPro" id="IPR053238">
    <property type="entry name" value="RING-H2_zinc_finger"/>
</dbReference>
<dbReference type="EMBL" id="CAJJDP010000017">
    <property type="protein sequence ID" value="CAD8145765.1"/>
    <property type="molecule type" value="Genomic_DNA"/>
</dbReference>
<keyword evidence="6" id="KW-1133">Transmembrane helix</keyword>
<dbReference type="PROSITE" id="PS00022">
    <property type="entry name" value="EGF_1"/>
    <property type="match status" value="1"/>
</dbReference>
<gene>
    <name evidence="8" type="ORF">POCTA_138.1.T0170400</name>
</gene>
<dbReference type="OMA" id="EGKFHER"/>
<feature type="transmembrane region" description="Helical" evidence="6">
    <location>
        <begin position="358"/>
        <end position="383"/>
    </location>
</feature>
<dbReference type="OrthoDB" id="305903at2759"/>
<keyword evidence="6" id="KW-0472">Membrane</keyword>
<dbReference type="AlphaFoldDB" id="A0A8S1SXP0"/>